<evidence type="ECO:0000256" key="7">
    <source>
        <dbReference type="PIRSR" id="PIRSR038994-1"/>
    </source>
</evidence>
<feature type="active site" description="Proton donor/acceptor" evidence="7">
    <location>
        <position position="277"/>
    </location>
</feature>
<keyword evidence="3 8" id="KW-0479">Metal-binding</keyword>
<dbReference type="SUPFAM" id="SSF51338">
    <property type="entry name" value="Composite domain of metallo-dependent hydrolases"/>
    <property type="match status" value="1"/>
</dbReference>
<dbReference type="GO" id="GO:0008448">
    <property type="term" value="F:N-acetylglucosamine-6-phosphate deacetylase activity"/>
    <property type="evidence" value="ECO:0007669"/>
    <property type="project" value="UniProtKB-EC"/>
</dbReference>
<evidence type="ECO:0000313" key="10">
    <source>
        <dbReference type="EMBL" id="AHK18257.1"/>
    </source>
</evidence>
<evidence type="ECO:0000256" key="4">
    <source>
        <dbReference type="ARBA" id="ARBA00022801"/>
    </source>
</evidence>
<dbReference type="InterPro" id="IPR011059">
    <property type="entry name" value="Metal-dep_hydrolase_composite"/>
</dbReference>
<gene>
    <name evidence="11" type="primary">nagA_1</name>
    <name evidence="10" type="ORF">BF17_01905</name>
    <name evidence="11" type="ORF">ERS008667_01405</name>
</gene>
<dbReference type="NCBIfam" id="TIGR00221">
    <property type="entry name" value="nagA"/>
    <property type="match status" value="1"/>
</dbReference>
<evidence type="ECO:0000256" key="6">
    <source>
        <dbReference type="PIRNR" id="PIRNR038994"/>
    </source>
</evidence>
<comment type="cofactor">
    <cofactor evidence="8">
        <name>a divalent metal cation</name>
        <dbReference type="ChEBI" id="CHEBI:60240"/>
    </cofactor>
    <text evidence="8">Binds 1 divalent metal cation per subunit.</text>
</comment>
<dbReference type="PATRIC" id="fig|367190.3.peg.309"/>
<dbReference type="Pfam" id="PF01979">
    <property type="entry name" value="Amidohydro_1"/>
    <property type="match status" value="1"/>
</dbReference>
<dbReference type="EC" id="3.5.1.25" evidence="11"/>
<evidence type="ECO:0000256" key="3">
    <source>
        <dbReference type="ARBA" id="ARBA00022723"/>
    </source>
</evidence>
<keyword evidence="5 6" id="KW-0119">Carbohydrate metabolism</keyword>
<dbReference type="SUPFAM" id="SSF51556">
    <property type="entry name" value="Metallo-dependent hydrolases"/>
    <property type="match status" value="1"/>
</dbReference>
<evidence type="ECO:0000256" key="8">
    <source>
        <dbReference type="PIRSR" id="PIRSR038994-3"/>
    </source>
</evidence>
<dbReference type="CDD" id="cd00854">
    <property type="entry name" value="NagA"/>
    <property type="match status" value="1"/>
</dbReference>
<dbReference type="GeneID" id="96662446"/>
<feature type="binding site" evidence="8">
    <location>
        <position position="199"/>
    </location>
    <ligand>
        <name>Zn(2+)</name>
        <dbReference type="ChEBI" id="CHEBI:29105"/>
    </ligand>
</feature>
<dbReference type="InterPro" id="IPR003764">
    <property type="entry name" value="GlcNAc_6-P_deAcase"/>
</dbReference>
<evidence type="ECO:0000256" key="5">
    <source>
        <dbReference type="ARBA" id="ARBA00023277"/>
    </source>
</evidence>
<name>A0A0T9PP36_9GAMM</name>
<dbReference type="Proteomes" id="UP000019439">
    <property type="component" value="Chromosome"/>
</dbReference>
<dbReference type="AlphaFoldDB" id="A0A0T9PP36"/>
<dbReference type="PIRSF" id="PIRSF038994">
    <property type="entry name" value="NagA"/>
    <property type="match status" value="1"/>
</dbReference>
<keyword evidence="4 6" id="KW-0378">Hydrolase</keyword>
<reference evidence="11 13" key="2">
    <citation type="submission" date="2015-03" db="EMBL/GenBank/DDBJ databases">
        <authorList>
            <person name="Murphy D."/>
        </authorList>
    </citation>
    <scope>NUCLEOTIDE SEQUENCE [LARGE SCALE GENOMIC DNA]</scope>
    <source>
        <strain evidence="11 13">Y233</strain>
    </source>
</reference>
<comment type="similarity">
    <text evidence="1 6">Belongs to the metallo-dependent hydrolases superfamily. NagA family.</text>
</comment>
<dbReference type="Gene3D" id="3.20.20.140">
    <property type="entry name" value="Metal-dependent hydrolases"/>
    <property type="match status" value="1"/>
</dbReference>
<sequence>MRTAYLAERTFTPQGIETGVAVIVEQGEIVAVTRELPADAEIVHLTGKTLIPGLIDIHIHGRQGADVMDASADALRTIARALPQTGVVAWVGTTVSAPIQDIFAALAQVRDFIADPDNARDTRTATLLGSFLEGPYFTAPFRGSHPKKYLTTPTPQELEQLRHSAGNTLLRAAIAPESPEALAAIRWLVDHGIKTSVAHTAANFEQVTAAYQQGADCGVHLYNGMSGLHHREPGCCGAVLYHDMLAELIADGIHVHPVMMNLAYRMKGYRRIALITDCMRAGGLGEGRYLLGAQHITVRQGEARTDDGSLAGSTCSLDQALRNMIQHAQVPEWEAVQMASAVPAAYLGLAPTLGSIQTGAQASMVVMESDFTVAATLIKGEWAYHHPAIVPCCSRPGPMPIASLT</sequence>
<dbReference type="EMBL" id="CP007230">
    <property type="protein sequence ID" value="AHK18257.1"/>
    <property type="molecule type" value="Genomic_DNA"/>
</dbReference>
<evidence type="ECO:0000256" key="1">
    <source>
        <dbReference type="ARBA" id="ARBA00010716"/>
    </source>
</evidence>
<evidence type="ECO:0000313" key="13">
    <source>
        <dbReference type="Proteomes" id="UP000038204"/>
    </source>
</evidence>
<evidence type="ECO:0000256" key="2">
    <source>
        <dbReference type="ARBA" id="ARBA00022490"/>
    </source>
</evidence>
<dbReference type="GO" id="GO:0006046">
    <property type="term" value="P:N-acetylglucosamine catabolic process"/>
    <property type="evidence" value="ECO:0007669"/>
    <property type="project" value="TreeGrafter"/>
</dbReference>
<evidence type="ECO:0000259" key="9">
    <source>
        <dbReference type="Pfam" id="PF01979"/>
    </source>
</evidence>
<dbReference type="Proteomes" id="UP000038204">
    <property type="component" value="Unassembled WGS sequence"/>
</dbReference>
<feature type="binding site" evidence="8">
    <location>
        <position position="220"/>
    </location>
    <ligand>
        <name>Zn(2+)</name>
        <dbReference type="ChEBI" id="CHEBI:29105"/>
    </ligand>
</feature>
<dbReference type="RefSeq" id="WP_025381065.1">
    <property type="nucleotide sequence ID" value="NZ_CGBP01000008.1"/>
</dbReference>
<dbReference type="Gene3D" id="2.30.40.10">
    <property type="entry name" value="Urease, subunit C, domain 1"/>
    <property type="match status" value="1"/>
</dbReference>
<proteinExistence type="inferred from homology"/>
<feature type="binding site" evidence="8">
    <location>
        <position position="133"/>
    </location>
    <ligand>
        <name>Zn(2+)</name>
        <dbReference type="ChEBI" id="CHEBI:29105"/>
    </ligand>
</feature>
<dbReference type="KEGG" id="ysi:BF17_01905"/>
<keyword evidence="12" id="KW-1185">Reference proteome</keyword>
<dbReference type="EMBL" id="CQBK01000008">
    <property type="protein sequence ID" value="CNH74207.1"/>
    <property type="molecule type" value="Genomic_DNA"/>
</dbReference>
<dbReference type="InterPro" id="IPR032466">
    <property type="entry name" value="Metal_Hydrolase"/>
</dbReference>
<keyword evidence="2" id="KW-0963">Cytoplasm</keyword>
<feature type="domain" description="Amidohydrolase-related" evidence="9">
    <location>
        <begin position="49"/>
        <end position="382"/>
    </location>
</feature>
<evidence type="ECO:0000313" key="11">
    <source>
        <dbReference type="EMBL" id="CNH74207.1"/>
    </source>
</evidence>
<reference evidence="10 12" key="1">
    <citation type="journal article" date="2014" name="Genome Announc.">
        <title>Genome Sequence of Yersinia similis Y228T, a Member of the Yersinia pseudotuberculosis Complex.</title>
        <authorList>
            <person name="Sprague L.D."/>
            <person name="Neubauer H."/>
        </authorList>
    </citation>
    <scope>NUCLEOTIDE SEQUENCE [LARGE SCALE GENOMIC DNA]</scope>
    <source>
        <strain evidence="10 12">228</strain>
    </source>
</reference>
<organism evidence="11 13">
    <name type="scientific">Yersinia similis</name>
    <dbReference type="NCBI Taxonomy" id="367190"/>
    <lineage>
        <taxon>Bacteria</taxon>
        <taxon>Pseudomonadati</taxon>
        <taxon>Pseudomonadota</taxon>
        <taxon>Gammaproteobacteria</taxon>
        <taxon>Enterobacterales</taxon>
        <taxon>Yersiniaceae</taxon>
        <taxon>Yersinia</taxon>
    </lineage>
</organism>
<dbReference type="GO" id="GO:0046872">
    <property type="term" value="F:metal ion binding"/>
    <property type="evidence" value="ECO:0007669"/>
    <property type="project" value="UniProtKB-KW"/>
</dbReference>
<accession>A0A0T9PP36</accession>
<dbReference type="InterPro" id="IPR006680">
    <property type="entry name" value="Amidohydro-rel"/>
</dbReference>
<dbReference type="PANTHER" id="PTHR11113">
    <property type="entry name" value="N-ACETYLGLUCOSAMINE-6-PHOSPHATE DEACETYLASE"/>
    <property type="match status" value="1"/>
</dbReference>
<dbReference type="PANTHER" id="PTHR11113:SF14">
    <property type="entry name" value="N-ACETYLGLUCOSAMINE-6-PHOSPHATE DEACETYLASE"/>
    <property type="match status" value="1"/>
</dbReference>
<protein>
    <submittedName>
        <fullName evidence="10">N-acetylglucosamine-6-phosphate deacetylase</fullName>
    </submittedName>
    <submittedName>
        <fullName evidence="11">Putative acetylglucosamine-6-phosphate deacetylase</fullName>
        <ecNumber evidence="11">3.5.1.25</ecNumber>
    </submittedName>
</protein>
<evidence type="ECO:0000313" key="12">
    <source>
        <dbReference type="Proteomes" id="UP000019439"/>
    </source>
</evidence>